<dbReference type="PROSITE" id="PS51257">
    <property type="entry name" value="PROKAR_LIPOPROTEIN"/>
    <property type="match status" value="1"/>
</dbReference>
<reference evidence="2 3" key="1">
    <citation type="submission" date="2018-06" db="EMBL/GenBank/DDBJ databases">
        <title>Genomic Encyclopedia of Archaeal and Bacterial Type Strains, Phase II (KMG-II): from individual species to whole genera.</title>
        <authorList>
            <person name="Goeker M."/>
        </authorList>
    </citation>
    <scope>NUCLEOTIDE SEQUENCE [LARGE SCALE GENOMIC DNA]</scope>
    <source>
        <strain evidence="2 3">DSM 17205</strain>
    </source>
</reference>
<organism evidence="2 3">
    <name type="scientific">Nonlabens dokdonensis</name>
    <dbReference type="NCBI Taxonomy" id="328515"/>
    <lineage>
        <taxon>Bacteria</taxon>
        <taxon>Pseudomonadati</taxon>
        <taxon>Bacteroidota</taxon>
        <taxon>Flavobacteriia</taxon>
        <taxon>Flavobacteriales</taxon>
        <taxon>Flavobacteriaceae</taxon>
        <taxon>Nonlabens</taxon>
    </lineage>
</organism>
<proteinExistence type="predicted"/>
<comment type="caution">
    <text evidence="2">The sequence shown here is derived from an EMBL/GenBank/DDBJ whole genome shotgun (WGS) entry which is preliminary data.</text>
</comment>
<keyword evidence="3" id="KW-1185">Reference proteome</keyword>
<feature type="signal peptide" evidence="1">
    <location>
        <begin position="1"/>
        <end position="21"/>
    </location>
</feature>
<dbReference type="Proteomes" id="UP000248584">
    <property type="component" value="Unassembled WGS sequence"/>
</dbReference>
<name>A0ABX5PV54_9FLAO</name>
<evidence type="ECO:0008006" key="4">
    <source>
        <dbReference type="Google" id="ProtNLM"/>
    </source>
</evidence>
<sequence>MSRLLLFILSIIMVSCASKKAAVNPEVSTLFHPSLKEISNAELGISLVTKEQGLSYDAIEITKEFKVEQNNNLKVIEAGQIFINNYTTEKYDLYSIDSDSTHVIAIPKIEGNPMISTSNDTDGIYSTGFSQFGMNFTIPVEKIEYTKRKVIVKNKDYFKQEFIYNGRVGDALKFAYREYINDYARPAFTQDLRYDLSETKIIGFRGLRIEVLNATNTEIQYKVINYFEK</sequence>
<evidence type="ECO:0000313" key="3">
    <source>
        <dbReference type="Proteomes" id="UP000248584"/>
    </source>
</evidence>
<feature type="chain" id="PRO_5047112547" description="Lipoprotein" evidence="1">
    <location>
        <begin position="22"/>
        <end position="229"/>
    </location>
</feature>
<dbReference type="RefSeq" id="WP_015363742.1">
    <property type="nucleotide sequence ID" value="NZ_QKZR01000006.1"/>
</dbReference>
<accession>A0ABX5PV54</accession>
<evidence type="ECO:0000256" key="1">
    <source>
        <dbReference type="SAM" id="SignalP"/>
    </source>
</evidence>
<evidence type="ECO:0000313" key="2">
    <source>
        <dbReference type="EMBL" id="PZX37865.1"/>
    </source>
</evidence>
<protein>
    <recommendedName>
        <fullName evidence="4">Lipoprotein</fullName>
    </recommendedName>
</protein>
<dbReference type="EMBL" id="QKZR01000006">
    <property type="protein sequence ID" value="PZX37865.1"/>
    <property type="molecule type" value="Genomic_DNA"/>
</dbReference>
<gene>
    <name evidence="2" type="ORF">LX97_02960</name>
</gene>
<keyword evidence="1" id="KW-0732">Signal</keyword>